<dbReference type="AlphaFoldDB" id="A0A432WUS6"/>
<evidence type="ECO:0000313" key="2">
    <source>
        <dbReference type="EMBL" id="RUO37520.1"/>
    </source>
</evidence>
<evidence type="ECO:0000313" key="3">
    <source>
        <dbReference type="Proteomes" id="UP000286934"/>
    </source>
</evidence>
<feature type="transmembrane region" description="Helical" evidence="1">
    <location>
        <begin position="53"/>
        <end position="72"/>
    </location>
</feature>
<dbReference type="EMBL" id="PIPP01000002">
    <property type="protein sequence ID" value="RUO37520.1"/>
    <property type="molecule type" value="Genomic_DNA"/>
</dbReference>
<comment type="caution">
    <text evidence="2">The sequence shown here is derived from an EMBL/GenBank/DDBJ whole genome shotgun (WGS) entry which is preliminary data.</text>
</comment>
<evidence type="ECO:0000256" key="1">
    <source>
        <dbReference type="SAM" id="Phobius"/>
    </source>
</evidence>
<protein>
    <submittedName>
        <fullName evidence="2">Uncharacterized protein</fullName>
    </submittedName>
</protein>
<dbReference type="Proteomes" id="UP000286934">
    <property type="component" value="Unassembled WGS sequence"/>
</dbReference>
<proteinExistence type="predicted"/>
<feature type="transmembrane region" description="Helical" evidence="1">
    <location>
        <begin position="12"/>
        <end position="33"/>
    </location>
</feature>
<keyword evidence="3" id="KW-1185">Reference proteome</keyword>
<keyword evidence="1" id="KW-0812">Transmembrane</keyword>
<keyword evidence="1" id="KW-1133">Transmembrane helix</keyword>
<name>A0A432WUS6_9GAMM</name>
<sequence>MELLKSLKLNLIGFFVISSICALWAEIYFQVSLSSSFWVYAAEKGELIPMLKMLFYPWVGFPFLFLAFYLKFRKDNGKKYI</sequence>
<keyword evidence="1" id="KW-0472">Membrane</keyword>
<organism evidence="2 3">
    <name type="scientific">Aliidiomarina shirensis</name>
    <dbReference type="NCBI Taxonomy" id="1048642"/>
    <lineage>
        <taxon>Bacteria</taxon>
        <taxon>Pseudomonadati</taxon>
        <taxon>Pseudomonadota</taxon>
        <taxon>Gammaproteobacteria</taxon>
        <taxon>Alteromonadales</taxon>
        <taxon>Idiomarinaceae</taxon>
        <taxon>Aliidiomarina</taxon>
    </lineage>
</organism>
<gene>
    <name evidence="2" type="ORF">CWE13_06065</name>
</gene>
<accession>A0A432WUS6</accession>
<reference evidence="3" key="1">
    <citation type="journal article" date="2018" name="Front. Microbiol.">
        <title>Genome-Based Analysis Reveals the Taxonomy and Diversity of the Family Idiomarinaceae.</title>
        <authorList>
            <person name="Liu Y."/>
            <person name="Lai Q."/>
            <person name="Shao Z."/>
        </authorList>
    </citation>
    <scope>NUCLEOTIDE SEQUENCE [LARGE SCALE GENOMIC DNA]</scope>
    <source>
        <strain evidence="3">AIS</strain>
    </source>
</reference>